<dbReference type="KEGG" id="vg:40236396"/>
<accession>A0A2I6UH48</accession>
<organism evidence="1 2">
    <name type="scientific">Salinibacter phage M31CR41-2</name>
    <dbReference type="NCBI Taxonomy" id="2681614"/>
    <lineage>
        <taxon>Viruses</taxon>
        <taxon>Duplodnaviria</taxon>
        <taxon>Heunggongvirae</taxon>
        <taxon>Uroviricota</taxon>
        <taxon>Caudoviricetes</taxon>
        <taxon>Kairosalinivirus</taxon>
        <taxon>Kairosalinivirus M31CR412</taxon>
    </lineage>
</organism>
<evidence type="ECO:0000313" key="2">
    <source>
        <dbReference type="Proteomes" id="UP000259253"/>
    </source>
</evidence>
<dbReference type="Proteomes" id="UP000259253">
    <property type="component" value="Segment"/>
</dbReference>
<sequence length="84" mass="10128">MPSQISDPLEEIARTGRDYCFNCEEFKQHDQEPWKDRREDFGTFEKRVECNDCGEKHLKEYSPEDENDVPYFYKLEQQQNNADS</sequence>
<keyword evidence="2" id="KW-1185">Reference proteome</keyword>
<dbReference type="RefSeq" id="YP_009639599.1">
    <property type="nucleotide sequence ID" value="NC_042352.1"/>
</dbReference>
<protein>
    <submittedName>
        <fullName evidence="1">Uncharacterized protein</fullName>
    </submittedName>
</protein>
<dbReference type="EMBL" id="MF580961">
    <property type="protein sequence ID" value="AUO79318.1"/>
    <property type="molecule type" value="Genomic_DNA"/>
</dbReference>
<reference evidence="1 2" key="1">
    <citation type="submission" date="2017-07" db="EMBL/GenBank/DDBJ databases">
        <title>Characterization of ecologically diverse viruses infecting co-occurring strains of cosmopolitan hyperhalophilic Bacteroidetes.</title>
        <authorList>
            <person name="Villamor J."/>
            <person name="Ramos-Barbero M.D."/>
            <person name="Gonzalez-Torres P."/>
            <person name="Gabaldon T."/>
            <person name="Rollesso-Mora R."/>
            <person name="Meseguer I."/>
            <person name="Martinez-Garcia M."/>
            <person name="Santos F."/>
            <person name="Anton J."/>
        </authorList>
    </citation>
    <scope>NUCLEOTIDE SEQUENCE [LARGE SCALE GENOMIC DNA]</scope>
</reference>
<evidence type="ECO:0000313" key="1">
    <source>
        <dbReference type="EMBL" id="AUO79318.1"/>
    </source>
</evidence>
<proteinExistence type="predicted"/>
<name>A0A2I6UH48_9CAUD</name>
<dbReference type="GeneID" id="40236396"/>